<proteinExistence type="predicted"/>
<dbReference type="GeneID" id="28802392"/>
<reference evidence="1 2" key="1">
    <citation type="journal article" date="2016" name="Virus Genes">
        <title>Genomic analysis of Staphylococcus phage Stau2 isolated from medical specimen.</title>
        <authorList>
            <person name="Hsieh S.E."/>
            <person name="Tseng Y.H."/>
            <person name="Lo H.H."/>
            <person name="Chen S.T."/>
            <person name="Wu C.N."/>
        </authorList>
    </citation>
    <scope>NUCLEOTIDE SEQUENCE [LARGE SCALE GENOMIC DNA]</scope>
</reference>
<gene>
    <name evidence="1" type="ORF">Stau2_1</name>
</gene>
<protein>
    <recommendedName>
        <fullName evidence="3">Iro</fullName>
    </recommendedName>
</protein>
<dbReference type="EMBL" id="KP881332">
    <property type="protein sequence ID" value="AKA61252.1"/>
    <property type="molecule type" value="Genomic_DNA"/>
</dbReference>
<sequence length="71" mass="8588">MKKRQKMFHSNLVCSECGNTFTVPRKRAQRREEGHIKHLHCIRCKCTTAHIEDNRTESEKYWDKIQEELSR</sequence>
<organism evidence="1 2">
    <name type="scientific">Staphylococcus phage Stau2</name>
    <dbReference type="NCBI Taxonomy" id="1200862"/>
    <lineage>
        <taxon>Viruses</taxon>
        <taxon>Duplodnaviria</taxon>
        <taxon>Heunggongvirae</taxon>
        <taxon>Uroviricota</taxon>
        <taxon>Caudoviricetes</taxon>
        <taxon>Herelleviridae</taxon>
        <taxon>Twortvirinae</taxon>
        <taxon>Silviavirus</taxon>
        <taxon>Silviavirus stau2</taxon>
    </lineage>
</organism>
<dbReference type="RefSeq" id="YP_009275758.1">
    <property type="nucleotide sequence ID" value="NC_030933.1"/>
</dbReference>
<keyword evidence="2" id="KW-1185">Reference proteome</keyword>
<evidence type="ECO:0000313" key="2">
    <source>
        <dbReference type="Proteomes" id="UP000207597"/>
    </source>
</evidence>
<evidence type="ECO:0000313" key="1">
    <source>
        <dbReference type="EMBL" id="AKA61252.1"/>
    </source>
</evidence>
<dbReference type="KEGG" id="vg:28802392"/>
<dbReference type="Proteomes" id="UP000207597">
    <property type="component" value="Segment"/>
</dbReference>
<accession>A0A0U1ZVR1</accession>
<name>A0A0U1ZVR1_9CAUD</name>
<evidence type="ECO:0008006" key="3">
    <source>
        <dbReference type="Google" id="ProtNLM"/>
    </source>
</evidence>